<dbReference type="GO" id="GO:0003676">
    <property type="term" value="F:nucleic acid binding"/>
    <property type="evidence" value="ECO:0007669"/>
    <property type="project" value="InterPro"/>
</dbReference>
<name>A0A0C3DHQ0_9AGAM</name>
<proteinExistence type="predicted"/>
<accession>A0A0C3DHQ0</accession>
<dbReference type="Gene3D" id="3.40.50.300">
    <property type="entry name" value="P-loop containing nucleotide triphosphate hydrolases"/>
    <property type="match status" value="1"/>
</dbReference>
<dbReference type="InterPro" id="IPR011545">
    <property type="entry name" value="DEAD/DEAH_box_helicase_dom"/>
</dbReference>
<dbReference type="GO" id="GO:0005524">
    <property type="term" value="F:ATP binding"/>
    <property type="evidence" value="ECO:0007669"/>
    <property type="project" value="InterPro"/>
</dbReference>
<dbReference type="InterPro" id="IPR027417">
    <property type="entry name" value="P-loop_NTPase"/>
</dbReference>
<protein>
    <recommendedName>
        <fullName evidence="1">DEAD/DEAH-box helicase domain-containing protein</fullName>
    </recommendedName>
</protein>
<dbReference type="STRING" id="1036808.A0A0C3DHQ0"/>
<evidence type="ECO:0000259" key="1">
    <source>
        <dbReference type="Pfam" id="PF00270"/>
    </source>
</evidence>
<dbReference type="SUPFAM" id="SSF52540">
    <property type="entry name" value="P-loop containing nucleoside triphosphate hydrolases"/>
    <property type="match status" value="1"/>
</dbReference>
<feature type="domain" description="DEAD/DEAH-box helicase" evidence="1">
    <location>
        <begin position="23"/>
        <end position="93"/>
    </location>
</feature>
<dbReference type="OrthoDB" id="10261556at2759"/>
<dbReference type="HOGENOM" id="CLU_001103_20_0_1"/>
<feature type="non-terminal residue" evidence="2">
    <location>
        <position position="113"/>
    </location>
</feature>
<reference evidence="2 3" key="1">
    <citation type="submission" date="2014-04" db="EMBL/GenBank/DDBJ databases">
        <authorList>
            <consortium name="DOE Joint Genome Institute"/>
            <person name="Kuo A."/>
            <person name="Kohler A."/>
            <person name="Nagy L.G."/>
            <person name="Floudas D."/>
            <person name="Copeland A."/>
            <person name="Barry K.W."/>
            <person name="Cichocki N."/>
            <person name="Veneault-Fourrey C."/>
            <person name="LaButti K."/>
            <person name="Lindquist E.A."/>
            <person name="Lipzen A."/>
            <person name="Lundell T."/>
            <person name="Morin E."/>
            <person name="Murat C."/>
            <person name="Sun H."/>
            <person name="Tunlid A."/>
            <person name="Henrissat B."/>
            <person name="Grigoriev I.V."/>
            <person name="Hibbett D.S."/>
            <person name="Martin F."/>
            <person name="Nordberg H.P."/>
            <person name="Cantor M.N."/>
            <person name="Hua S.X."/>
        </authorList>
    </citation>
    <scope>NUCLEOTIDE SEQUENCE [LARGE SCALE GENOMIC DNA]</scope>
    <source>
        <strain evidence="2 3">Foug A</strain>
    </source>
</reference>
<feature type="non-terminal residue" evidence="2">
    <location>
        <position position="1"/>
    </location>
</feature>
<evidence type="ECO:0000313" key="2">
    <source>
        <dbReference type="EMBL" id="KIM55576.1"/>
    </source>
</evidence>
<keyword evidence="3" id="KW-1185">Reference proteome</keyword>
<evidence type="ECO:0000313" key="3">
    <source>
        <dbReference type="Proteomes" id="UP000053989"/>
    </source>
</evidence>
<dbReference type="AlphaFoldDB" id="A0A0C3DHQ0"/>
<dbReference type="EMBL" id="KN822132">
    <property type="protein sequence ID" value="KIM55576.1"/>
    <property type="molecule type" value="Genomic_DNA"/>
</dbReference>
<reference evidence="3" key="2">
    <citation type="submission" date="2015-01" db="EMBL/GenBank/DDBJ databases">
        <title>Evolutionary Origins and Diversification of the Mycorrhizal Mutualists.</title>
        <authorList>
            <consortium name="DOE Joint Genome Institute"/>
            <consortium name="Mycorrhizal Genomics Consortium"/>
            <person name="Kohler A."/>
            <person name="Kuo A."/>
            <person name="Nagy L.G."/>
            <person name="Floudas D."/>
            <person name="Copeland A."/>
            <person name="Barry K.W."/>
            <person name="Cichocki N."/>
            <person name="Veneault-Fourrey C."/>
            <person name="LaButti K."/>
            <person name="Lindquist E.A."/>
            <person name="Lipzen A."/>
            <person name="Lundell T."/>
            <person name="Morin E."/>
            <person name="Murat C."/>
            <person name="Riley R."/>
            <person name="Ohm R."/>
            <person name="Sun H."/>
            <person name="Tunlid A."/>
            <person name="Henrissat B."/>
            <person name="Grigoriev I.V."/>
            <person name="Hibbett D.S."/>
            <person name="Martin F."/>
        </authorList>
    </citation>
    <scope>NUCLEOTIDE SEQUENCE [LARGE SCALE GENOMIC DNA]</scope>
    <source>
        <strain evidence="3">Foug A</strain>
    </source>
</reference>
<dbReference type="Pfam" id="PF00270">
    <property type="entry name" value="DEAD"/>
    <property type="match status" value="1"/>
</dbReference>
<gene>
    <name evidence="2" type="ORF">SCLCIDRAFT_78420</name>
</gene>
<dbReference type="InParanoid" id="A0A0C3DHQ0"/>
<organism evidence="2 3">
    <name type="scientific">Scleroderma citrinum Foug A</name>
    <dbReference type="NCBI Taxonomy" id="1036808"/>
    <lineage>
        <taxon>Eukaryota</taxon>
        <taxon>Fungi</taxon>
        <taxon>Dikarya</taxon>
        <taxon>Basidiomycota</taxon>
        <taxon>Agaricomycotina</taxon>
        <taxon>Agaricomycetes</taxon>
        <taxon>Agaricomycetidae</taxon>
        <taxon>Boletales</taxon>
        <taxon>Sclerodermatineae</taxon>
        <taxon>Sclerodermataceae</taxon>
        <taxon>Scleroderma</taxon>
    </lineage>
</organism>
<dbReference type="Proteomes" id="UP000053989">
    <property type="component" value="Unassembled WGS sequence"/>
</dbReference>
<sequence length="113" mass="12689">VPSLSDIRTRTYNVFGIQPCLWQIKVTETLLKGGKDIICIVGTGMGKMLTFWMPLLFRSGGIQIVVTPLNLLGKQNIASLARAISTFHYQVIVISPEQIMKPDWDFKQLLKTP</sequence>